<evidence type="ECO:0000256" key="1">
    <source>
        <dbReference type="ARBA" id="ARBA00001946"/>
    </source>
</evidence>
<accession>A0A1H9KK07</accession>
<evidence type="ECO:0000256" key="3">
    <source>
        <dbReference type="ARBA" id="ARBA00004663"/>
    </source>
</evidence>
<dbReference type="STRING" id="657014.SAMN04488092_11913"/>
<dbReference type="OrthoDB" id="9794626at2"/>
<gene>
    <name evidence="19" type="primary">cobS</name>
    <name evidence="20" type="ORF">SAMN04488092_11913</name>
</gene>
<evidence type="ECO:0000313" key="21">
    <source>
        <dbReference type="Proteomes" id="UP000198634"/>
    </source>
</evidence>
<keyword evidence="21" id="KW-1185">Reference proteome</keyword>
<dbReference type="InterPro" id="IPR003805">
    <property type="entry name" value="CobS"/>
</dbReference>
<evidence type="ECO:0000256" key="17">
    <source>
        <dbReference type="ARBA" id="ARBA00048623"/>
    </source>
</evidence>
<comment type="function">
    <text evidence="14 19">Joins adenosylcobinamide-GDP and alpha-ribazole to generate adenosylcobalamin (Ado-cobalamin). Also synthesizes adenosylcobalamin 5'-phosphate from adenosylcobinamide-GDP and alpha-ribazole 5'-phosphate.</text>
</comment>
<dbReference type="NCBIfam" id="TIGR00317">
    <property type="entry name" value="cobS"/>
    <property type="match status" value="1"/>
</dbReference>
<dbReference type="RefSeq" id="WP_090271214.1">
    <property type="nucleotide sequence ID" value="NZ_FOEP01000019.1"/>
</dbReference>
<keyword evidence="12 19" id="KW-1133">Transmembrane helix</keyword>
<dbReference type="UniPathway" id="UPA00148">
    <property type="reaction ID" value="UER00238"/>
</dbReference>
<comment type="catalytic activity">
    <reaction evidence="17 19">
        <text>alpha-ribazole + adenosylcob(III)inamide-GDP = adenosylcob(III)alamin + GMP + H(+)</text>
        <dbReference type="Rhea" id="RHEA:16049"/>
        <dbReference type="ChEBI" id="CHEBI:10329"/>
        <dbReference type="ChEBI" id="CHEBI:15378"/>
        <dbReference type="ChEBI" id="CHEBI:18408"/>
        <dbReference type="ChEBI" id="CHEBI:58115"/>
        <dbReference type="ChEBI" id="CHEBI:60487"/>
        <dbReference type="EC" id="2.7.8.26"/>
    </reaction>
</comment>
<evidence type="ECO:0000256" key="9">
    <source>
        <dbReference type="ARBA" id="ARBA00022679"/>
    </source>
</evidence>
<evidence type="ECO:0000256" key="16">
    <source>
        <dbReference type="ARBA" id="ARBA00032853"/>
    </source>
</evidence>
<evidence type="ECO:0000256" key="4">
    <source>
        <dbReference type="ARBA" id="ARBA00010561"/>
    </source>
</evidence>
<dbReference type="GO" id="GO:0051073">
    <property type="term" value="F:adenosylcobinamide-GDP ribazoletransferase activity"/>
    <property type="evidence" value="ECO:0007669"/>
    <property type="project" value="UniProtKB-UniRule"/>
</dbReference>
<feature type="transmembrane region" description="Helical" evidence="19">
    <location>
        <begin position="117"/>
        <end position="135"/>
    </location>
</feature>
<dbReference type="EC" id="2.7.8.26" evidence="5 19"/>
<dbReference type="EMBL" id="FOEP01000019">
    <property type="protein sequence ID" value="SEQ99432.1"/>
    <property type="molecule type" value="Genomic_DNA"/>
</dbReference>
<keyword evidence="8 19" id="KW-0169">Cobalamin biosynthesis</keyword>
<name>A0A1H9KK07_9RHOB</name>
<comment type="subcellular location">
    <subcellularLocation>
        <location evidence="2 19">Cell membrane</location>
        <topology evidence="2 19">Multi-pass membrane protein</topology>
    </subcellularLocation>
</comment>
<feature type="transmembrane region" description="Helical" evidence="19">
    <location>
        <begin position="42"/>
        <end position="65"/>
    </location>
</feature>
<reference evidence="20 21" key="1">
    <citation type="submission" date="2016-10" db="EMBL/GenBank/DDBJ databases">
        <authorList>
            <person name="de Groot N.N."/>
        </authorList>
    </citation>
    <scope>NUCLEOTIDE SEQUENCE [LARGE SCALE GENOMIC DNA]</scope>
    <source>
        <strain evidence="20 21">DSM 22007</strain>
    </source>
</reference>
<evidence type="ECO:0000256" key="14">
    <source>
        <dbReference type="ARBA" id="ARBA00025228"/>
    </source>
</evidence>
<evidence type="ECO:0000256" key="5">
    <source>
        <dbReference type="ARBA" id="ARBA00013200"/>
    </source>
</evidence>
<feature type="transmembrane region" description="Helical" evidence="19">
    <location>
        <begin position="147"/>
        <end position="168"/>
    </location>
</feature>
<feature type="transmembrane region" description="Helical" evidence="19">
    <location>
        <begin position="207"/>
        <end position="225"/>
    </location>
</feature>
<dbReference type="GO" id="GO:0005886">
    <property type="term" value="C:plasma membrane"/>
    <property type="evidence" value="ECO:0007669"/>
    <property type="project" value="UniProtKB-SubCell"/>
</dbReference>
<dbReference type="PANTHER" id="PTHR34148">
    <property type="entry name" value="ADENOSYLCOBINAMIDE-GDP RIBAZOLETRANSFERASE"/>
    <property type="match status" value="1"/>
</dbReference>
<evidence type="ECO:0000256" key="15">
    <source>
        <dbReference type="ARBA" id="ARBA00032605"/>
    </source>
</evidence>
<dbReference type="GO" id="GO:0008818">
    <property type="term" value="F:cobalamin 5'-phosphate synthase activity"/>
    <property type="evidence" value="ECO:0007669"/>
    <property type="project" value="UniProtKB-UniRule"/>
</dbReference>
<evidence type="ECO:0000256" key="12">
    <source>
        <dbReference type="ARBA" id="ARBA00022989"/>
    </source>
</evidence>
<evidence type="ECO:0000256" key="7">
    <source>
        <dbReference type="ARBA" id="ARBA00022475"/>
    </source>
</evidence>
<keyword evidence="10 19" id="KW-0812">Transmembrane</keyword>
<keyword evidence="11 19" id="KW-0460">Magnesium</keyword>
<keyword evidence="9 19" id="KW-0808">Transferase</keyword>
<evidence type="ECO:0000256" key="10">
    <source>
        <dbReference type="ARBA" id="ARBA00022692"/>
    </source>
</evidence>
<keyword evidence="7 19" id="KW-1003">Cell membrane</keyword>
<keyword evidence="13 19" id="KW-0472">Membrane</keyword>
<dbReference type="AlphaFoldDB" id="A0A1H9KK07"/>
<evidence type="ECO:0000256" key="11">
    <source>
        <dbReference type="ARBA" id="ARBA00022842"/>
    </source>
</evidence>
<evidence type="ECO:0000256" key="13">
    <source>
        <dbReference type="ARBA" id="ARBA00023136"/>
    </source>
</evidence>
<feature type="transmembrane region" description="Helical" evidence="19">
    <location>
        <begin position="71"/>
        <end position="87"/>
    </location>
</feature>
<feature type="transmembrane region" description="Helical" evidence="19">
    <location>
        <begin position="180"/>
        <end position="201"/>
    </location>
</feature>
<dbReference type="PANTHER" id="PTHR34148:SF1">
    <property type="entry name" value="ADENOSYLCOBINAMIDE-GDP RIBAZOLETRANSFERASE"/>
    <property type="match status" value="1"/>
</dbReference>
<protein>
    <recommendedName>
        <fullName evidence="6 19">Adenosylcobinamide-GDP ribazoletransferase</fullName>
        <ecNumber evidence="5 19">2.7.8.26</ecNumber>
    </recommendedName>
    <alternativeName>
        <fullName evidence="16 19">Cobalamin synthase</fullName>
    </alternativeName>
    <alternativeName>
        <fullName evidence="15 19">Cobalamin-5'-phosphate synthase</fullName>
    </alternativeName>
</protein>
<organism evidence="20 21">
    <name type="scientific">Thalassovita taeanensis</name>
    <dbReference type="NCBI Taxonomy" id="657014"/>
    <lineage>
        <taxon>Bacteria</taxon>
        <taxon>Pseudomonadati</taxon>
        <taxon>Pseudomonadota</taxon>
        <taxon>Alphaproteobacteria</taxon>
        <taxon>Rhodobacterales</taxon>
        <taxon>Roseobacteraceae</taxon>
        <taxon>Thalassovita</taxon>
    </lineage>
</organism>
<evidence type="ECO:0000256" key="18">
    <source>
        <dbReference type="ARBA" id="ARBA00049504"/>
    </source>
</evidence>
<dbReference type="Proteomes" id="UP000198634">
    <property type="component" value="Unassembled WGS sequence"/>
</dbReference>
<evidence type="ECO:0000256" key="19">
    <source>
        <dbReference type="HAMAP-Rule" id="MF_00719"/>
    </source>
</evidence>
<comment type="catalytic activity">
    <reaction evidence="18 19">
        <text>alpha-ribazole 5'-phosphate + adenosylcob(III)inamide-GDP = adenosylcob(III)alamin 5'-phosphate + GMP + H(+)</text>
        <dbReference type="Rhea" id="RHEA:23560"/>
        <dbReference type="ChEBI" id="CHEBI:15378"/>
        <dbReference type="ChEBI" id="CHEBI:57918"/>
        <dbReference type="ChEBI" id="CHEBI:58115"/>
        <dbReference type="ChEBI" id="CHEBI:60487"/>
        <dbReference type="ChEBI" id="CHEBI:60493"/>
        <dbReference type="EC" id="2.7.8.26"/>
    </reaction>
</comment>
<dbReference type="HAMAP" id="MF_00719">
    <property type="entry name" value="CobS"/>
    <property type="match status" value="1"/>
</dbReference>
<evidence type="ECO:0000256" key="8">
    <source>
        <dbReference type="ARBA" id="ARBA00022573"/>
    </source>
</evidence>
<evidence type="ECO:0000256" key="2">
    <source>
        <dbReference type="ARBA" id="ARBA00004651"/>
    </source>
</evidence>
<comment type="similarity">
    <text evidence="4 19">Belongs to the CobS family.</text>
</comment>
<comment type="pathway">
    <text evidence="3 19">Cofactor biosynthesis; adenosylcobalamin biosynthesis; adenosylcobalamin from cob(II)yrinate a,c-diamide: step 7/7.</text>
</comment>
<proteinExistence type="inferred from homology"/>
<dbReference type="Pfam" id="PF02654">
    <property type="entry name" value="CobS"/>
    <property type="match status" value="1"/>
</dbReference>
<sequence length="254" mass="25708">MRENDTSLIRPLDAAVALSLLSRLPLPHLPEAAYARSARAGWAYPLVGAILGAIAGLVGTVALALGMSAPVAALLVLGCFAITSGAMHEDGLADTADGFWGGWDKARRLAIMKDSHIGTYGVIALVLSLLARWWALSLLLDAGGAVWAPLIAVAALSRAGMPALMAALPHARADGLSHSVGRPAAGTAALAFAAALMIGLVCSGTAILTPIILATLAVTGFGWLAKAKIGGQTGDILGASQQIAEIILLLSLTA</sequence>
<comment type="cofactor">
    <cofactor evidence="1 19">
        <name>Mg(2+)</name>
        <dbReference type="ChEBI" id="CHEBI:18420"/>
    </cofactor>
</comment>
<evidence type="ECO:0000313" key="20">
    <source>
        <dbReference type="EMBL" id="SEQ99432.1"/>
    </source>
</evidence>
<dbReference type="GO" id="GO:0009236">
    <property type="term" value="P:cobalamin biosynthetic process"/>
    <property type="evidence" value="ECO:0007669"/>
    <property type="project" value="UniProtKB-UniRule"/>
</dbReference>
<evidence type="ECO:0000256" key="6">
    <source>
        <dbReference type="ARBA" id="ARBA00015850"/>
    </source>
</evidence>